<dbReference type="SUPFAM" id="SSF50998">
    <property type="entry name" value="Quinoprotein alcohol dehydrogenase-like"/>
    <property type="match status" value="1"/>
</dbReference>
<sequence>SFPSGMIVNTESTELFLLLLRHDIIALNNKTGTEIWRKHFSRSRLTAWNQKILEINLDETYLALWDPVSRKEVWKYYDDRESTFNINLNETPLDEVKTLTNKDAILLNFTDGDLVALNFNGGFLNWQLKRWTQNIGIVEKIWFQENIFNRVFCLTENDTLFTINMGSGEIIKRLPTGRHDYKIHHDNSQNTMVLNNAEFLIGVDPKNGNQLWKIKDVDLNSVSLVGNSVLAAKIFPKNRSLLINNYNRDNGNLIWSENIDISQSLSTFPVVAPVCGSTECSFCGEITAYLEQYSKESLLLILHDEIIKVSGIQGKGNAIQQNHVRLQIA</sequence>
<reference evidence="2" key="1">
    <citation type="submission" date="2018-05" db="EMBL/GenBank/DDBJ databases">
        <authorList>
            <person name="Lanie J.A."/>
            <person name="Ng W.-L."/>
            <person name="Kazmierczak K.M."/>
            <person name="Andrzejewski T.M."/>
            <person name="Davidsen T.M."/>
            <person name="Wayne K.J."/>
            <person name="Tettelin H."/>
            <person name="Glass J.I."/>
            <person name="Rusch D."/>
            <person name="Podicherti R."/>
            <person name="Tsui H.-C.T."/>
            <person name="Winkler M.E."/>
        </authorList>
    </citation>
    <scope>NUCLEOTIDE SEQUENCE</scope>
</reference>
<dbReference type="Pfam" id="PF13360">
    <property type="entry name" value="PQQ_2"/>
    <property type="match status" value="1"/>
</dbReference>
<dbReference type="InterPro" id="IPR011047">
    <property type="entry name" value="Quinoprotein_ADH-like_sf"/>
</dbReference>
<proteinExistence type="predicted"/>
<feature type="non-terminal residue" evidence="2">
    <location>
        <position position="1"/>
    </location>
</feature>
<feature type="non-terminal residue" evidence="2">
    <location>
        <position position="329"/>
    </location>
</feature>
<dbReference type="AlphaFoldDB" id="A0A382QNJ7"/>
<organism evidence="2">
    <name type="scientific">marine metagenome</name>
    <dbReference type="NCBI Taxonomy" id="408172"/>
    <lineage>
        <taxon>unclassified sequences</taxon>
        <taxon>metagenomes</taxon>
        <taxon>ecological metagenomes</taxon>
    </lineage>
</organism>
<feature type="domain" description="Pyrrolo-quinoline quinone repeat" evidence="1">
    <location>
        <begin position="20"/>
        <end position="129"/>
    </location>
</feature>
<dbReference type="InterPro" id="IPR002372">
    <property type="entry name" value="PQQ_rpt_dom"/>
</dbReference>
<protein>
    <recommendedName>
        <fullName evidence="1">Pyrrolo-quinoline quinone repeat domain-containing protein</fullName>
    </recommendedName>
</protein>
<evidence type="ECO:0000313" key="2">
    <source>
        <dbReference type="EMBL" id="SVC87083.1"/>
    </source>
</evidence>
<name>A0A382QNJ7_9ZZZZ</name>
<dbReference type="EMBL" id="UINC01115797">
    <property type="protein sequence ID" value="SVC87083.1"/>
    <property type="molecule type" value="Genomic_DNA"/>
</dbReference>
<accession>A0A382QNJ7</accession>
<evidence type="ECO:0000259" key="1">
    <source>
        <dbReference type="Pfam" id="PF13360"/>
    </source>
</evidence>
<dbReference type="InterPro" id="IPR015943">
    <property type="entry name" value="WD40/YVTN_repeat-like_dom_sf"/>
</dbReference>
<gene>
    <name evidence="2" type="ORF">METZ01_LOCUS339937</name>
</gene>
<dbReference type="Gene3D" id="2.130.10.10">
    <property type="entry name" value="YVTN repeat-like/Quinoprotein amine dehydrogenase"/>
    <property type="match status" value="1"/>
</dbReference>